<dbReference type="Gene3D" id="3.40.50.720">
    <property type="entry name" value="NAD(P)-binding Rossmann-like Domain"/>
    <property type="match status" value="1"/>
</dbReference>
<accession>A0A0L6VS53</accession>
<dbReference type="PANTHER" id="PTHR24320:SF282">
    <property type="entry name" value="WW DOMAIN-CONTAINING OXIDOREDUCTASE"/>
    <property type="match status" value="1"/>
</dbReference>
<keyword evidence="2" id="KW-0521">NADP</keyword>
<evidence type="ECO:0000256" key="3">
    <source>
        <dbReference type="ARBA" id="ARBA00023002"/>
    </source>
</evidence>
<dbReference type="Proteomes" id="UP000037035">
    <property type="component" value="Unassembled WGS sequence"/>
</dbReference>
<dbReference type="VEuPathDB" id="FungiDB:VP01_112g4"/>
<dbReference type="Pfam" id="PF00106">
    <property type="entry name" value="adh_short"/>
    <property type="match status" value="1"/>
</dbReference>
<evidence type="ECO:0000313" key="5">
    <source>
        <dbReference type="EMBL" id="KNZ63543.1"/>
    </source>
</evidence>
<dbReference type="InterPro" id="IPR002347">
    <property type="entry name" value="SDR_fam"/>
</dbReference>
<proteinExistence type="inferred from homology"/>
<evidence type="ECO:0000256" key="1">
    <source>
        <dbReference type="ARBA" id="ARBA00006484"/>
    </source>
</evidence>
<reference evidence="5 6" key="1">
    <citation type="submission" date="2015-08" db="EMBL/GenBank/DDBJ databases">
        <title>Next Generation Sequencing and Analysis of the Genome of Puccinia sorghi L Schw, the Causal Agent of Maize Common Rust.</title>
        <authorList>
            <person name="Rochi L."/>
            <person name="Burguener G."/>
            <person name="Darino M."/>
            <person name="Turjanski A."/>
            <person name="Kreff E."/>
            <person name="Dieguez M.J."/>
            <person name="Sacco F."/>
        </authorList>
    </citation>
    <scope>NUCLEOTIDE SEQUENCE [LARGE SCALE GENOMIC DNA]</scope>
    <source>
        <strain evidence="5 6">RO10H11247</strain>
    </source>
</reference>
<dbReference type="GO" id="GO:0016491">
    <property type="term" value="F:oxidoreductase activity"/>
    <property type="evidence" value="ECO:0007669"/>
    <property type="project" value="UniProtKB-KW"/>
</dbReference>
<comment type="similarity">
    <text evidence="1 4">Belongs to the short-chain dehydrogenases/reductases (SDR) family.</text>
</comment>
<keyword evidence="6" id="KW-1185">Reference proteome</keyword>
<sequence length="308" mass="33984">MVFGFFENHWSVNQIPDLTGKVAIVTGGNSGLGYITCRELARNNARVYMASRNRTKAEEAIAKIKQGLKQEQKKKTWSTEGEDKEPFIEFLQFDLALISSGKAAAEAFLSKEERLDMLINNAGIMATPYELSADGIELQACNGTGHFGLTIPLLPMLKKTDGMPGAQVRIVNLSSIAHRSASSHPDFSSLEALNRTYSNTWIRYGNSKLSNILFNNELQRRLEGTNIHCLAVSLKSIFRGTVLISPEQGAVTQLYAATSPEVTEKQLKGKYLVPYAKLESPSRLAQDVDGALASQFWSLCESLYQAKI</sequence>
<evidence type="ECO:0000256" key="4">
    <source>
        <dbReference type="RuleBase" id="RU000363"/>
    </source>
</evidence>
<evidence type="ECO:0000313" key="6">
    <source>
        <dbReference type="Proteomes" id="UP000037035"/>
    </source>
</evidence>
<comment type="caution">
    <text evidence="5">The sequence shown here is derived from an EMBL/GenBank/DDBJ whole genome shotgun (WGS) entry which is preliminary data.</text>
</comment>
<dbReference type="SUPFAM" id="SSF51735">
    <property type="entry name" value="NAD(P)-binding Rossmann-fold domains"/>
    <property type="match status" value="1"/>
</dbReference>
<dbReference type="STRING" id="27349.A0A0L6VS53"/>
<dbReference type="InterPro" id="IPR036291">
    <property type="entry name" value="NAD(P)-bd_dom_sf"/>
</dbReference>
<gene>
    <name evidence="5" type="ORF">VP01_112g4</name>
</gene>
<dbReference type="PRINTS" id="PR00080">
    <property type="entry name" value="SDRFAMILY"/>
</dbReference>
<dbReference type="OrthoDB" id="191139at2759"/>
<evidence type="ECO:0000256" key="2">
    <source>
        <dbReference type="ARBA" id="ARBA00022857"/>
    </source>
</evidence>
<keyword evidence="3" id="KW-0560">Oxidoreductase</keyword>
<protein>
    <recommendedName>
        <fullName evidence="7">NAD(P)-binding protein</fullName>
    </recommendedName>
</protein>
<name>A0A0L6VS53_9BASI</name>
<evidence type="ECO:0008006" key="7">
    <source>
        <dbReference type="Google" id="ProtNLM"/>
    </source>
</evidence>
<dbReference type="PANTHER" id="PTHR24320">
    <property type="entry name" value="RETINOL DEHYDROGENASE"/>
    <property type="match status" value="1"/>
</dbReference>
<dbReference type="EMBL" id="LAVV01001444">
    <property type="protein sequence ID" value="KNZ63543.1"/>
    <property type="molecule type" value="Genomic_DNA"/>
</dbReference>
<organism evidence="5 6">
    <name type="scientific">Puccinia sorghi</name>
    <dbReference type="NCBI Taxonomy" id="27349"/>
    <lineage>
        <taxon>Eukaryota</taxon>
        <taxon>Fungi</taxon>
        <taxon>Dikarya</taxon>
        <taxon>Basidiomycota</taxon>
        <taxon>Pucciniomycotina</taxon>
        <taxon>Pucciniomycetes</taxon>
        <taxon>Pucciniales</taxon>
        <taxon>Pucciniaceae</taxon>
        <taxon>Puccinia</taxon>
    </lineage>
</organism>
<dbReference type="AlphaFoldDB" id="A0A0L6VS53"/>
<dbReference type="PRINTS" id="PR00081">
    <property type="entry name" value="GDHRDH"/>
</dbReference>